<evidence type="ECO:0000313" key="1">
    <source>
        <dbReference type="EMBL" id="QFJ55778.1"/>
    </source>
</evidence>
<proteinExistence type="predicted"/>
<dbReference type="InterPro" id="IPR043743">
    <property type="entry name" value="DUF5688"/>
</dbReference>
<evidence type="ECO:0000313" key="2">
    <source>
        <dbReference type="Proteomes" id="UP000327030"/>
    </source>
</evidence>
<dbReference type="AlphaFoldDB" id="A0A5P6VTY3"/>
<dbReference type="Pfam" id="PF18941">
    <property type="entry name" value="DUF5688"/>
    <property type="match status" value="1"/>
</dbReference>
<dbReference type="OrthoDB" id="1655031at2"/>
<dbReference type="Proteomes" id="UP000327030">
    <property type="component" value="Chromosome 1"/>
</dbReference>
<dbReference type="EMBL" id="CP043028">
    <property type="protein sequence ID" value="QFJ55778.1"/>
    <property type="molecule type" value="Genomic_DNA"/>
</dbReference>
<reference evidence="2" key="1">
    <citation type="submission" date="2019-08" db="EMBL/GenBank/DDBJ databases">
        <title>Complete Genome Sequence of the Polysaccharide-Degrading Rumen Bacterium Pseudobutyrivibrio xylanivorans MA3014.</title>
        <authorList>
            <person name="Palevich N."/>
            <person name="Maclean P.H."/>
            <person name="Kelly W.J."/>
            <person name="Leahy S.C."/>
            <person name="Rakonjac J."/>
            <person name="Attwood G.T."/>
        </authorList>
    </citation>
    <scope>NUCLEOTIDE SEQUENCE [LARGE SCALE GENOMIC DNA]</scope>
    <source>
        <strain evidence="2">MA3014</strain>
    </source>
</reference>
<organism evidence="1 2">
    <name type="scientific">Pseudobutyrivibrio xylanivorans</name>
    <dbReference type="NCBI Taxonomy" id="185007"/>
    <lineage>
        <taxon>Bacteria</taxon>
        <taxon>Bacillati</taxon>
        <taxon>Bacillota</taxon>
        <taxon>Clostridia</taxon>
        <taxon>Lachnospirales</taxon>
        <taxon>Lachnospiraceae</taxon>
        <taxon>Pseudobutyrivibrio</taxon>
    </lineage>
</organism>
<name>A0A5P6VTY3_PSEXY</name>
<accession>A0A5P6VTY3</accession>
<dbReference type="RefSeq" id="WP_151624860.1">
    <property type="nucleotide sequence ID" value="NZ_CP043028.1"/>
</dbReference>
<dbReference type="KEGG" id="pxv:FXF36_13255"/>
<gene>
    <name evidence="1" type="ORF">FXF36_13255</name>
</gene>
<protein>
    <submittedName>
        <fullName evidence="1">Uncharacterized protein</fullName>
    </submittedName>
</protein>
<sequence length="215" mass="24818">MTLDKLNIEAVKDHIVFKLINRDAHEEKLKDVPYIDYMDLAIVFYYYIPEIHVDDGNISIMITNRNINEWKVDVNFLMEAAMENTPRLLGLRVRGIFSTIADYLKDEELAQMAELEDINTPIYVATNNNACHGASVILYKHMLQAMAAKVKSNLYIIPCSIHELIILQAIEDVEYDTTELKEMIHYVNRNELRPSDVLSDNLYFYNRVSGELGIA</sequence>